<keyword evidence="5" id="KW-1185">Reference proteome</keyword>
<proteinExistence type="inferred from homology"/>
<dbReference type="PROSITE" id="PS50011">
    <property type="entry name" value="PROTEIN_KINASE_DOM"/>
    <property type="match status" value="1"/>
</dbReference>
<dbReference type="PANTHER" id="PTHR21381">
    <property type="entry name" value="ZGC:162297"/>
    <property type="match status" value="1"/>
</dbReference>
<sequence length="923" mass="102991">MAMAPTFYDNWPTTSVFPHESLHATPVLANQSPATRLSYAEIANGKRATPPLEQMPSNFNATHTPILSNGLQAPGLSNNAILYVEPPPLIPTAAAALSPSSCSPHVNPSPLNTTNGISPVLSTSASLHHTGVSPHQELDGRTGGGVADSWQTAVEDLERDNVIREKIGLIVNQRYRIVQKISFGSYGSIYSAVDLHTSRDVAVKFEIGKQFFFIFKFISKRRAKQNTDLHLKYENDVYHDIKGAPGVPAIYWFGAEYDHQILVMQLLGPSLEQLFNFCERNFSPETIMSLGEQMVHRIRNLHSRGFLHRDIKPENFLMGLGEEENICFLVDFGLARRYRFRDGDGALKHIPFRKGKNLVGTAKYASLNSHNGLELSRRDDLESLGYIIVEFINRELPWKEQRSKARFRTKQQSYNRIRNIKEQTDWSALCPRMAEWISYCRQLEFSDDPDYDFLISILQSLKPSEENITENGAFVCSQHPAKNGYHSSTLEYKQWASHRTGPVSLTPPRMNSSASQQRVIGAYVRPPVRWPPSTATPPPRFFAPGGGFAYPPPSFHSFPVDLQRASFPSQHNGSDSGGSRVQQQQQPMGSFHRHFANTANGDAFVADETAKRRFDDGTKRYSWLMRRDSSPNQRYAFDCLFRTPNSKLSISDIIKKVKEETSIYASSQVDGIIVENMHDVPYVQESSMDPEVTACMTRACMAVNEVLGVDANRFVRGVQILAAANRHAVAVAHACEFDLIRAECFTFGHIADEGPMAACAGELLRYRKQIGADHVAVVTDIKKKHSSHAITADLSIGDIAEASEFFLADGLIVTGSATGCPASVTDLQDARRHTNLPVFIGSGITLQNMSDFIEADDARRHTNLPVFIGSGITLQNMSDFIEADGFIVGSYFKKGGQWENDLDERTIRSFMEAVRRLKRAPHL</sequence>
<dbReference type="AlphaFoldDB" id="A0A0B2VP29"/>
<evidence type="ECO:0000256" key="1">
    <source>
        <dbReference type="ARBA" id="ARBA00006007"/>
    </source>
</evidence>
<feature type="compositionally biased region" description="Polar residues" evidence="2">
    <location>
        <begin position="566"/>
        <end position="588"/>
    </location>
</feature>
<dbReference type="Proteomes" id="UP000031036">
    <property type="component" value="Unassembled WGS sequence"/>
</dbReference>
<evidence type="ECO:0000313" key="4">
    <source>
        <dbReference type="EMBL" id="KHN82780.1"/>
    </source>
</evidence>
<dbReference type="OrthoDB" id="10045006at2759"/>
<accession>A0A0B2VP29</accession>
<protein>
    <submittedName>
        <fullName evidence="4">Casein kinase I isoform delta</fullName>
    </submittedName>
</protein>
<dbReference type="GO" id="GO:0004672">
    <property type="term" value="F:protein kinase activity"/>
    <property type="evidence" value="ECO:0007669"/>
    <property type="project" value="InterPro"/>
</dbReference>
<dbReference type="SMART" id="SM00220">
    <property type="entry name" value="S_TKc"/>
    <property type="match status" value="1"/>
</dbReference>
<dbReference type="InterPro" id="IPR000719">
    <property type="entry name" value="Prot_kinase_dom"/>
</dbReference>
<dbReference type="CDD" id="cd14016">
    <property type="entry name" value="STKc_CK1"/>
    <property type="match status" value="1"/>
</dbReference>
<dbReference type="InterPro" id="IPR008271">
    <property type="entry name" value="Ser/Thr_kinase_AS"/>
</dbReference>
<comment type="caution">
    <text evidence="4">The sequence shown here is derived from an EMBL/GenBank/DDBJ whole genome shotgun (WGS) entry which is preliminary data.</text>
</comment>
<comment type="similarity">
    <text evidence="1">Belongs to the BtpA family.</text>
</comment>
<dbReference type="Pfam" id="PF00069">
    <property type="entry name" value="Pkinase"/>
    <property type="match status" value="1"/>
</dbReference>
<feature type="domain" description="Protein kinase" evidence="3">
    <location>
        <begin position="175"/>
        <end position="461"/>
    </location>
</feature>
<gene>
    <name evidence="4" type="primary">csnk1d</name>
    <name evidence="4" type="ORF">Tcan_06764</name>
</gene>
<feature type="region of interest" description="Disordered" evidence="2">
    <location>
        <begin position="565"/>
        <end position="589"/>
    </location>
</feature>
<reference evidence="4 5" key="1">
    <citation type="submission" date="2014-11" db="EMBL/GenBank/DDBJ databases">
        <title>Genetic blueprint of the zoonotic pathogen Toxocara canis.</title>
        <authorList>
            <person name="Zhu X.-Q."/>
            <person name="Korhonen P.K."/>
            <person name="Cai H."/>
            <person name="Young N.D."/>
            <person name="Nejsum P."/>
            <person name="von Samson-Himmelstjerna G."/>
            <person name="Boag P.R."/>
            <person name="Tan P."/>
            <person name="Li Q."/>
            <person name="Min J."/>
            <person name="Yang Y."/>
            <person name="Wang X."/>
            <person name="Fang X."/>
            <person name="Hall R.S."/>
            <person name="Hofmann A."/>
            <person name="Sternberg P.W."/>
            <person name="Jex A.R."/>
            <person name="Gasser R.B."/>
        </authorList>
    </citation>
    <scope>NUCLEOTIDE SEQUENCE [LARGE SCALE GENOMIC DNA]</scope>
    <source>
        <strain evidence="4">PN_DK_2014</strain>
    </source>
</reference>
<evidence type="ECO:0000259" key="3">
    <source>
        <dbReference type="PROSITE" id="PS50011"/>
    </source>
</evidence>
<dbReference type="InterPro" id="IPR011060">
    <property type="entry name" value="RibuloseP-bd_barrel"/>
</dbReference>
<dbReference type="PROSITE" id="PS00108">
    <property type="entry name" value="PROTEIN_KINASE_ST"/>
    <property type="match status" value="1"/>
</dbReference>
<evidence type="ECO:0000313" key="5">
    <source>
        <dbReference type="Proteomes" id="UP000031036"/>
    </source>
</evidence>
<dbReference type="InterPro" id="IPR005137">
    <property type="entry name" value="BtpA"/>
</dbReference>
<dbReference type="Gene3D" id="1.10.510.10">
    <property type="entry name" value="Transferase(Phosphotransferase) domain 1"/>
    <property type="match status" value="1"/>
</dbReference>
<dbReference type="EMBL" id="JPKZ01001309">
    <property type="protein sequence ID" value="KHN82780.1"/>
    <property type="molecule type" value="Genomic_DNA"/>
</dbReference>
<keyword evidence="4" id="KW-0808">Transferase</keyword>
<dbReference type="STRING" id="6265.A0A0B2VP29"/>
<dbReference type="GO" id="GO:0005524">
    <property type="term" value="F:ATP binding"/>
    <property type="evidence" value="ECO:0007669"/>
    <property type="project" value="InterPro"/>
</dbReference>
<dbReference type="SUPFAM" id="SSF51366">
    <property type="entry name" value="Ribulose-phoshate binding barrel"/>
    <property type="match status" value="2"/>
</dbReference>
<evidence type="ECO:0000256" key="2">
    <source>
        <dbReference type="SAM" id="MobiDB-lite"/>
    </source>
</evidence>
<dbReference type="SUPFAM" id="SSF56112">
    <property type="entry name" value="Protein kinase-like (PK-like)"/>
    <property type="match status" value="1"/>
</dbReference>
<name>A0A0B2VP29_TOXCA</name>
<dbReference type="Pfam" id="PF03437">
    <property type="entry name" value="BtpA"/>
    <property type="match status" value="2"/>
</dbReference>
<dbReference type="PANTHER" id="PTHR21381:SF3">
    <property type="entry name" value="SGC REGION PROTEIN SGCQ-RELATED"/>
    <property type="match status" value="1"/>
</dbReference>
<organism evidence="4 5">
    <name type="scientific">Toxocara canis</name>
    <name type="common">Canine roundworm</name>
    <dbReference type="NCBI Taxonomy" id="6265"/>
    <lineage>
        <taxon>Eukaryota</taxon>
        <taxon>Metazoa</taxon>
        <taxon>Ecdysozoa</taxon>
        <taxon>Nematoda</taxon>
        <taxon>Chromadorea</taxon>
        <taxon>Rhabditida</taxon>
        <taxon>Spirurina</taxon>
        <taxon>Ascaridomorpha</taxon>
        <taxon>Ascaridoidea</taxon>
        <taxon>Toxocaridae</taxon>
        <taxon>Toxocara</taxon>
    </lineage>
</organism>
<dbReference type="InterPro" id="IPR011009">
    <property type="entry name" value="Kinase-like_dom_sf"/>
</dbReference>
<keyword evidence="4" id="KW-0418">Kinase</keyword>